<dbReference type="InterPro" id="IPR005373">
    <property type="entry name" value="PHAF1"/>
</dbReference>
<organism evidence="3 4">
    <name type="scientific">Rhodotorula paludigena</name>
    <dbReference type="NCBI Taxonomy" id="86838"/>
    <lineage>
        <taxon>Eukaryota</taxon>
        <taxon>Fungi</taxon>
        <taxon>Dikarya</taxon>
        <taxon>Basidiomycota</taxon>
        <taxon>Pucciniomycotina</taxon>
        <taxon>Microbotryomycetes</taxon>
        <taxon>Sporidiobolales</taxon>
        <taxon>Sporidiobolaceae</taxon>
        <taxon>Rhodotorula</taxon>
    </lineage>
</organism>
<name>A0AAV5GTW0_9BASI</name>
<feature type="compositionally biased region" description="Low complexity" evidence="2">
    <location>
        <begin position="361"/>
        <end position="374"/>
    </location>
</feature>
<evidence type="ECO:0000313" key="3">
    <source>
        <dbReference type="EMBL" id="GJN92942.1"/>
    </source>
</evidence>
<dbReference type="PANTHER" id="PTHR13465:SF2">
    <property type="entry name" value="PHAGOSOME ASSEMBLY FACTOR 1"/>
    <property type="match status" value="1"/>
</dbReference>
<comment type="caution">
    <text evidence="3">The sequence shown here is derived from an EMBL/GenBank/DDBJ whole genome shotgun (WGS) entry which is preliminary data.</text>
</comment>
<proteinExistence type="inferred from homology"/>
<dbReference type="GO" id="GO:0043001">
    <property type="term" value="P:Golgi to plasma membrane protein transport"/>
    <property type="evidence" value="ECO:0007669"/>
    <property type="project" value="TreeGrafter"/>
</dbReference>
<evidence type="ECO:0000256" key="1">
    <source>
        <dbReference type="ARBA" id="ARBA00024339"/>
    </source>
</evidence>
<gene>
    <name evidence="3" type="ORF">Rhopal_005986-T1</name>
</gene>
<feature type="region of interest" description="Disordered" evidence="2">
    <location>
        <begin position="361"/>
        <end position="441"/>
    </location>
</feature>
<dbReference type="GO" id="GO:0005802">
    <property type="term" value="C:trans-Golgi network"/>
    <property type="evidence" value="ECO:0007669"/>
    <property type="project" value="TreeGrafter"/>
</dbReference>
<sequence length="467" mass="48688">MPDPLELLPGEAVGPFHLGSLLFNVLNHVRSFRSDYPSARIAWDEDSPSSSPIHLSLTSPPLHLTFSPLSQRLSRIEVQGLDPASTVSYRGKCLGAPGEEDDVVKTLRRALGPTYGSSTVTSAQNGAGGAAEEMLSYPGVAFGVTKAQGGSTLHRIIVTPLPAPAGVSVEQAWLHAELPESPAIAHGDLRLAEIQLDSNKRPERVLLHFHPLSSDDPASPPAIPPVELRIGHTTSEDILCELGAAVRTFWKEDDRLSIHTSSLSRSSPSSALDPNPYFLSYPHLGLTLLVSSTSSSSDSAHTLEKILLHSNLPGEVQFGRTARAPWTLVRSDADAADGERLGGEAGFERVRGALSGAAAAGAGSGVAGRARPAARGGGKRVEQPLEDLLVGSSSSSPNGGGGGGSPVLARSGGGGGAGGAERERPMILDRTADGRDGVRGKTTEIHGFPGIALEVTQSGDIETVWLF</sequence>
<dbReference type="Proteomes" id="UP001342314">
    <property type="component" value="Unassembled WGS sequence"/>
</dbReference>
<dbReference type="PANTHER" id="PTHR13465">
    <property type="entry name" value="UPF0183 PROTEIN"/>
    <property type="match status" value="1"/>
</dbReference>
<keyword evidence="4" id="KW-1185">Reference proteome</keyword>
<dbReference type="Pfam" id="PF03676">
    <property type="entry name" value="PHAF1"/>
    <property type="match status" value="1"/>
</dbReference>
<evidence type="ECO:0000256" key="2">
    <source>
        <dbReference type="SAM" id="MobiDB-lite"/>
    </source>
</evidence>
<dbReference type="InterPro" id="IPR039156">
    <property type="entry name" value="PHAF1/BROMI"/>
</dbReference>
<accession>A0AAV5GTW0</accession>
<protein>
    <submittedName>
        <fullName evidence="3">Uncharacterized protein</fullName>
    </submittedName>
</protein>
<dbReference type="EMBL" id="BQKY01000012">
    <property type="protein sequence ID" value="GJN92942.1"/>
    <property type="molecule type" value="Genomic_DNA"/>
</dbReference>
<comment type="similarity">
    <text evidence="1">Belongs to the PHAF1 family.</text>
</comment>
<feature type="compositionally biased region" description="Gly residues" evidence="2">
    <location>
        <begin position="398"/>
        <end position="419"/>
    </location>
</feature>
<feature type="compositionally biased region" description="Basic and acidic residues" evidence="2">
    <location>
        <begin position="420"/>
        <end position="441"/>
    </location>
</feature>
<dbReference type="AlphaFoldDB" id="A0AAV5GTW0"/>
<evidence type="ECO:0000313" key="4">
    <source>
        <dbReference type="Proteomes" id="UP001342314"/>
    </source>
</evidence>
<reference evidence="3 4" key="1">
    <citation type="submission" date="2021-12" db="EMBL/GenBank/DDBJ databases">
        <title>High titer production of polyol ester of fatty acids by Rhodotorula paludigena BS15 towards product separation-free biomass refinery.</title>
        <authorList>
            <person name="Mano J."/>
            <person name="Ono H."/>
            <person name="Tanaka T."/>
            <person name="Naito K."/>
            <person name="Sushida H."/>
            <person name="Ike M."/>
            <person name="Tokuyasu K."/>
            <person name="Kitaoka M."/>
        </authorList>
    </citation>
    <scope>NUCLEOTIDE SEQUENCE [LARGE SCALE GENOMIC DNA]</scope>
    <source>
        <strain evidence="3 4">BS15</strain>
    </source>
</reference>